<keyword evidence="4 6" id="KW-1133">Transmembrane helix</keyword>
<feature type="transmembrane region" description="Helical" evidence="6">
    <location>
        <begin position="27"/>
        <end position="45"/>
    </location>
</feature>
<comment type="subcellular location">
    <subcellularLocation>
        <location evidence="1">Cell membrane</location>
        <topology evidence="1">Multi-pass membrane protein</topology>
    </subcellularLocation>
</comment>
<evidence type="ECO:0000256" key="3">
    <source>
        <dbReference type="ARBA" id="ARBA00022692"/>
    </source>
</evidence>
<evidence type="ECO:0000256" key="5">
    <source>
        <dbReference type="ARBA" id="ARBA00023136"/>
    </source>
</evidence>
<organism evidence="7 8">
    <name type="scientific">Nocardioides kongjuensis</name>
    <dbReference type="NCBI Taxonomy" id="349522"/>
    <lineage>
        <taxon>Bacteria</taxon>
        <taxon>Bacillati</taxon>
        <taxon>Actinomycetota</taxon>
        <taxon>Actinomycetes</taxon>
        <taxon>Propionibacteriales</taxon>
        <taxon>Nocardioidaceae</taxon>
        <taxon>Nocardioides</taxon>
    </lineage>
</organism>
<evidence type="ECO:0000256" key="4">
    <source>
        <dbReference type="ARBA" id="ARBA00022989"/>
    </source>
</evidence>
<feature type="transmembrane region" description="Helical" evidence="6">
    <location>
        <begin position="100"/>
        <end position="121"/>
    </location>
</feature>
<feature type="transmembrane region" description="Helical" evidence="6">
    <location>
        <begin position="278"/>
        <end position="296"/>
    </location>
</feature>
<evidence type="ECO:0000313" key="7">
    <source>
        <dbReference type="EMBL" id="NYD28541.1"/>
    </source>
</evidence>
<keyword evidence="3 6" id="KW-0812">Transmembrane</keyword>
<dbReference type="RefSeq" id="WP_179724550.1">
    <property type="nucleotide sequence ID" value="NZ_BAABEF010000001.1"/>
</dbReference>
<feature type="transmembrane region" description="Helical" evidence="6">
    <location>
        <begin position="216"/>
        <end position="236"/>
    </location>
</feature>
<dbReference type="EMBL" id="JACCBF010000001">
    <property type="protein sequence ID" value="NYD28541.1"/>
    <property type="molecule type" value="Genomic_DNA"/>
</dbReference>
<proteinExistence type="predicted"/>
<comment type="caution">
    <text evidence="7">The sequence shown here is derived from an EMBL/GenBank/DDBJ whole genome shotgun (WGS) entry which is preliminary data.</text>
</comment>
<evidence type="ECO:0000256" key="6">
    <source>
        <dbReference type="SAM" id="Phobius"/>
    </source>
</evidence>
<protein>
    <recommendedName>
        <fullName evidence="9">Flippase-like domain-containing protein</fullName>
    </recommendedName>
</protein>
<gene>
    <name evidence="7" type="ORF">BJ958_000087</name>
</gene>
<evidence type="ECO:0000256" key="2">
    <source>
        <dbReference type="ARBA" id="ARBA00022475"/>
    </source>
</evidence>
<feature type="transmembrane region" description="Helical" evidence="6">
    <location>
        <begin position="142"/>
        <end position="164"/>
    </location>
</feature>
<evidence type="ECO:0008006" key="9">
    <source>
        <dbReference type="Google" id="ProtNLM"/>
    </source>
</evidence>
<dbReference type="AlphaFoldDB" id="A0A852R4M6"/>
<dbReference type="Pfam" id="PF03706">
    <property type="entry name" value="LPG_synthase_TM"/>
    <property type="match status" value="1"/>
</dbReference>
<keyword evidence="2" id="KW-1003">Cell membrane</keyword>
<sequence length="340" mass="35977">MSSRDATPTTSTPATSPAPSHSLIGRLFHWGRIAMVLAVVLAAFWTVRSHWSEVSDTISTMSWTTVLPAFLALPVAIACSTLSWQFLVDEIGEPIGPARGAQIFLVGQLGKYLPGSVWAYVLQMELGRRAGLARARIFTATVFSLAVAVVAALLTGALVIPSLIDNDDSLAPLQWLYLLLPVGLVCLHPLVLDRLVGVGFKVLRRPQRDHPVRGRAIVLSLAAAVTSYVFFGVHLWLLSEGAGDGAGLLLTCIGTMAVAMISGLFFFILPSGAGVRELVIVTALAPHVGTGTSIALAAVSRVMLTAADIVTAAAAAAVGVYERRRHGPIHHDPGIEDDEL</sequence>
<feature type="transmembrane region" description="Helical" evidence="6">
    <location>
        <begin position="248"/>
        <end position="269"/>
    </location>
</feature>
<evidence type="ECO:0000256" key="1">
    <source>
        <dbReference type="ARBA" id="ARBA00004651"/>
    </source>
</evidence>
<accession>A0A852R4M6</accession>
<feature type="transmembrane region" description="Helical" evidence="6">
    <location>
        <begin position="66"/>
        <end position="88"/>
    </location>
</feature>
<feature type="transmembrane region" description="Helical" evidence="6">
    <location>
        <begin position="302"/>
        <end position="321"/>
    </location>
</feature>
<name>A0A852R4M6_9ACTN</name>
<keyword evidence="5 6" id="KW-0472">Membrane</keyword>
<dbReference type="InterPro" id="IPR022791">
    <property type="entry name" value="L-PG_synthase/AglD"/>
</dbReference>
<reference evidence="7 8" key="1">
    <citation type="submission" date="2020-07" db="EMBL/GenBank/DDBJ databases">
        <title>Sequencing the genomes of 1000 actinobacteria strains.</title>
        <authorList>
            <person name="Klenk H.-P."/>
        </authorList>
    </citation>
    <scope>NUCLEOTIDE SEQUENCE [LARGE SCALE GENOMIC DNA]</scope>
    <source>
        <strain evidence="7 8">DSM 19082</strain>
    </source>
</reference>
<dbReference type="Proteomes" id="UP000582231">
    <property type="component" value="Unassembled WGS sequence"/>
</dbReference>
<feature type="transmembrane region" description="Helical" evidence="6">
    <location>
        <begin position="176"/>
        <end position="196"/>
    </location>
</feature>
<evidence type="ECO:0000313" key="8">
    <source>
        <dbReference type="Proteomes" id="UP000582231"/>
    </source>
</evidence>
<keyword evidence="8" id="KW-1185">Reference proteome</keyword>
<dbReference type="GO" id="GO:0005886">
    <property type="term" value="C:plasma membrane"/>
    <property type="evidence" value="ECO:0007669"/>
    <property type="project" value="UniProtKB-SubCell"/>
</dbReference>